<keyword evidence="3" id="KW-1185">Reference proteome</keyword>
<dbReference type="RefSeq" id="WP_163962505.1">
    <property type="nucleotide sequence ID" value="NZ_JAAIVB010000035.1"/>
</dbReference>
<dbReference type="InterPro" id="IPR047111">
    <property type="entry name" value="YbaP-like"/>
</dbReference>
<dbReference type="AlphaFoldDB" id="A0A6B3SUR5"/>
<name>A0A6B3SUR5_9BURK</name>
<reference evidence="2 3" key="1">
    <citation type="submission" date="2020-02" db="EMBL/GenBank/DDBJ databases">
        <authorList>
            <person name="Kim M.K."/>
        </authorList>
    </citation>
    <scope>NUCLEOTIDE SEQUENCE [LARGE SCALE GENOMIC DNA]</scope>
    <source>
        <strain evidence="2 3">17J57-3</strain>
    </source>
</reference>
<proteinExistence type="predicted"/>
<sequence length="306" mass="33654">MSILPGLAALMLGLMASPSHAENNAAPAAQAQAQSVRQRGTLYRIRHQGNAAWLYGTIHVGEPGFFPLGPQVSQALASARRLVLELDVRDNDGFQAALRRHGVYADGSLDRHLSPEALAQLKLELQRAGIPYDQVSRLKPWVVANLLVGAQLERSGYRRGDAIEFFLMQQASGAPLQELESSDYQMSLFDALSAAEQEQYLRENLAELSAGDTLRKARLLIDAWSQGDGEAMDAYLRETRAEKTLASDFMHRVLLDKRNPEMADKIDALLKEADGSFIGVGLLHLLGENGVPNLLRQRGVEVEKVF</sequence>
<comment type="caution">
    <text evidence="2">The sequence shown here is derived from an EMBL/GenBank/DDBJ whole genome shotgun (WGS) entry which is preliminary data.</text>
</comment>
<organism evidence="2 3">
    <name type="scientific">Noviherbaspirillum galbum</name>
    <dbReference type="NCBI Taxonomy" id="2709383"/>
    <lineage>
        <taxon>Bacteria</taxon>
        <taxon>Pseudomonadati</taxon>
        <taxon>Pseudomonadota</taxon>
        <taxon>Betaproteobacteria</taxon>
        <taxon>Burkholderiales</taxon>
        <taxon>Oxalobacteraceae</taxon>
        <taxon>Noviherbaspirillum</taxon>
    </lineage>
</organism>
<gene>
    <name evidence="2" type="ORF">G3574_09835</name>
</gene>
<dbReference type="InterPro" id="IPR002816">
    <property type="entry name" value="TraB/PrgY/GumN_fam"/>
</dbReference>
<dbReference type="PANTHER" id="PTHR40590:SF1">
    <property type="entry name" value="CYTOPLASMIC PROTEIN"/>
    <property type="match status" value="1"/>
</dbReference>
<feature type="chain" id="PRO_5025629680" evidence="1">
    <location>
        <begin position="22"/>
        <end position="306"/>
    </location>
</feature>
<keyword evidence="1" id="KW-0732">Signal</keyword>
<dbReference type="Proteomes" id="UP000482155">
    <property type="component" value="Unassembled WGS sequence"/>
</dbReference>
<accession>A0A6B3SUR5</accession>
<dbReference type="EMBL" id="JAAIVB010000035">
    <property type="protein sequence ID" value="NEX61379.1"/>
    <property type="molecule type" value="Genomic_DNA"/>
</dbReference>
<dbReference type="CDD" id="cd14789">
    <property type="entry name" value="Tiki"/>
    <property type="match status" value="1"/>
</dbReference>
<evidence type="ECO:0000256" key="1">
    <source>
        <dbReference type="SAM" id="SignalP"/>
    </source>
</evidence>
<evidence type="ECO:0000313" key="2">
    <source>
        <dbReference type="EMBL" id="NEX61379.1"/>
    </source>
</evidence>
<dbReference type="PANTHER" id="PTHR40590">
    <property type="entry name" value="CYTOPLASMIC PROTEIN-RELATED"/>
    <property type="match status" value="1"/>
</dbReference>
<dbReference type="Pfam" id="PF01963">
    <property type="entry name" value="TraB_PrgY_gumN"/>
    <property type="match status" value="1"/>
</dbReference>
<protein>
    <submittedName>
        <fullName evidence="2">TraB/GumN family protein</fullName>
    </submittedName>
</protein>
<feature type="signal peptide" evidence="1">
    <location>
        <begin position="1"/>
        <end position="21"/>
    </location>
</feature>
<evidence type="ECO:0000313" key="3">
    <source>
        <dbReference type="Proteomes" id="UP000482155"/>
    </source>
</evidence>